<evidence type="ECO:0000256" key="1">
    <source>
        <dbReference type="ARBA" id="ARBA00023002"/>
    </source>
</evidence>
<dbReference type="AlphaFoldDB" id="A0A545V8A5"/>
<dbReference type="EMBL" id="SPUK01000004">
    <property type="protein sequence ID" value="TQV97958.1"/>
    <property type="molecule type" value="Genomic_DNA"/>
</dbReference>
<keyword evidence="1" id="KW-0560">Oxidoreductase</keyword>
<dbReference type="PANTHER" id="PTHR45458">
    <property type="entry name" value="SHORT-CHAIN DEHYDROGENASE/REDUCTASE SDR"/>
    <property type="match status" value="1"/>
</dbReference>
<dbReference type="InterPro" id="IPR052184">
    <property type="entry name" value="SDR_enzymes"/>
</dbReference>
<feature type="compositionally biased region" description="Polar residues" evidence="2">
    <location>
        <begin position="70"/>
        <end position="82"/>
    </location>
</feature>
<reference evidence="4 5" key="1">
    <citation type="journal article" date="2019" name="Appl. Microbiol. Biotechnol.">
        <title>Genome sequence of Isaria javanica and comparative genome analysis insights into family S53 peptidase evolution in fungal entomopathogens.</title>
        <authorList>
            <person name="Lin R."/>
            <person name="Zhang X."/>
            <person name="Xin B."/>
            <person name="Zou M."/>
            <person name="Gao Y."/>
            <person name="Qin F."/>
            <person name="Hu Q."/>
            <person name="Xie B."/>
            <person name="Cheng X."/>
        </authorList>
    </citation>
    <scope>NUCLEOTIDE SEQUENCE [LARGE SCALE GENOMIC DNA]</scope>
    <source>
        <strain evidence="4 5">IJ1G</strain>
    </source>
</reference>
<dbReference type="InterPro" id="IPR002347">
    <property type="entry name" value="SDR_fam"/>
</dbReference>
<dbReference type="SMART" id="SM00822">
    <property type="entry name" value="PKS_KR"/>
    <property type="match status" value="1"/>
</dbReference>
<name>A0A545V8A5_9HYPO</name>
<protein>
    <submittedName>
        <fullName evidence="4">Short-chain dehydrogenase/reductase SDR</fullName>
    </submittedName>
</protein>
<dbReference type="PRINTS" id="PR00081">
    <property type="entry name" value="GDHRDH"/>
</dbReference>
<dbReference type="PANTHER" id="PTHR45458:SF1">
    <property type="entry name" value="SHORT CHAIN DEHYDROGENASE"/>
    <property type="match status" value="1"/>
</dbReference>
<gene>
    <name evidence="4" type="ORF">IF1G_03701</name>
</gene>
<dbReference type="GO" id="GO:0016616">
    <property type="term" value="F:oxidoreductase activity, acting on the CH-OH group of donors, NAD or NADP as acceptor"/>
    <property type="evidence" value="ECO:0007669"/>
    <property type="project" value="TreeGrafter"/>
</dbReference>
<dbReference type="Proteomes" id="UP000315783">
    <property type="component" value="Unassembled WGS sequence"/>
</dbReference>
<feature type="domain" description="Ketoreductase" evidence="3">
    <location>
        <begin position="82"/>
        <end position="269"/>
    </location>
</feature>
<proteinExistence type="predicted"/>
<accession>A0A545V8A5</accession>
<feature type="region of interest" description="Disordered" evidence="2">
    <location>
        <begin position="34"/>
        <end position="82"/>
    </location>
</feature>
<keyword evidence="5" id="KW-1185">Reference proteome</keyword>
<dbReference type="Pfam" id="PF00106">
    <property type="entry name" value="adh_short"/>
    <property type="match status" value="1"/>
</dbReference>
<organism evidence="4 5">
    <name type="scientific">Cordyceps javanica</name>
    <dbReference type="NCBI Taxonomy" id="43265"/>
    <lineage>
        <taxon>Eukaryota</taxon>
        <taxon>Fungi</taxon>
        <taxon>Dikarya</taxon>
        <taxon>Ascomycota</taxon>
        <taxon>Pezizomycotina</taxon>
        <taxon>Sordariomycetes</taxon>
        <taxon>Hypocreomycetidae</taxon>
        <taxon>Hypocreales</taxon>
        <taxon>Cordycipitaceae</taxon>
        <taxon>Cordyceps</taxon>
    </lineage>
</organism>
<dbReference type="InterPro" id="IPR036291">
    <property type="entry name" value="NAD(P)-bd_dom_sf"/>
</dbReference>
<comment type="caution">
    <text evidence="4">The sequence shown here is derived from an EMBL/GenBank/DDBJ whole genome shotgun (WGS) entry which is preliminary data.</text>
</comment>
<evidence type="ECO:0000313" key="4">
    <source>
        <dbReference type="EMBL" id="TQV97958.1"/>
    </source>
</evidence>
<dbReference type="Gene3D" id="3.40.50.720">
    <property type="entry name" value="NAD(P)-binding Rossmann-like Domain"/>
    <property type="match status" value="1"/>
</dbReference>
<feature type="compositionally biased region" description="Basic residues" evidence="2">
    <location>
        <begin position="39"/>
        <end position="50"/>
    </location>
</feature>
<evidence type="ECO:0000256" key="2">
    <source>
        <dbReference type="SAM" id="MobiDB-lite"/>
    </source>
</evidence>
<feature type="compositionally biased region" description="Low complexity" evidence="2">
    <location>
        <begin position="51"/>
        <end position="69"/>
    </location>
</feature>
<dbReference type="InterPro" id="IPR057326">
    <property type="entry name" value="KR_dom"/>
</dbReference>
<evidence type="ECO:0000313" key="5">
    <source>
        <dbReference type="Proteomes" id="UP000315783"/>
    </source>
</evidence>
<dbReference type="SUPFAM" id="SSF51735">
    <property type="entry name" value="NAD(P)-binding Rossmann-fold domains"/>
    <property type="match status" value="1"/>
</dbReference>
<evidence type="ECO:0000259" key="3">
    <source>
        <dbReference type="SMART" id="SM00822"/>
    </source>
</evidence>
<sequence>MEVFGLKSQSLRYKMDGFGSVQMYLTPPDYFGLAPPPHAPRHHHHHHHQHLMQQAATATATATAAAATTMSGSTGASVPQPRTTLVVGASRGIGRELAQQLARQQQPSGGEVIVSVRSAADWDGQQQQHPNVRSLTLDQSSAKSVGEAALAVAALDTLIVNAAIGDDERLLATSDARMAEYMDVNVTGVLRVVKAFLPALRARRTRQIVLVSSTSGSITRQVDAKTGFRGPYAVSTAALNMVAVQLHNELHASDGFTVVPIHPGWVATDMGRISGDGGMPVSKSAAGILKVVNNLTPQNSATFYNYDGTTLPW</sequence>
<dbReference type="OrthoDB" id="5296at2759"/>